<dbReference type="RefSeq" id="WP_093714983.1">
    <property type="nucleotide sequence ID" value="NZ_FONG01000011.1"/>
</dbReference>
<dbReference type="PANTHER" id="PTHR46268">
    <property type="entry name" value="STRESS RESPONSE PROTEIN NHAX"/>
    <property type="match status" value="1"/>
</dbReference>
<dbReference type="PRINTS" id="PR01438">
    <property type="entry name" value="UNVRSLSTRESS"/>
</dbReference>
<dbReference type="Proteomes" id="UP000199323">
    <property type="component" value="Unassembled WGS sequence"/>
</dbReference>
<dbReference type="AlphaFoldDB" id="A0A1I2HQU6"/>
<protein>
    <submittedName>
        <fullName evidence="3">Nucleotide-binding universal stress protein, UspA family</fullName>
    </submittedName>
</protein>
<dbReference type="OrthoDB" id="4867015at2"/>
<evidence type="ECO:0000313" key="3">
    <source>
        <dbReference type="EMBL" id="SFF31773.1"/>
    </source>
</evidence>
<evidence type="ECO:0000256" key="1">
    <source>
        <dbReference type="ARBA" id="ARBA00008791"/>
    </source>
</evidence>
<accession>A0A1I2HQU6</accession>
<dbReference type="InterPro" id="IPR006015">
    <property type="entry name" value="Universal_stress_UspA"/>
</dbReference>
<reference evidence="3 4" key="1">
    <citation type="submission" date="2016-10" db="EMBL/GenBank/DDBJ databases">
        <authorList>
            <person name="de Groot N.N."/>
        </authorList>
    </citation>
    <scope>NUCLEOTIDE SEQUENCE [LARGE SCALE GENOMIC DNA]</scope>
    <source>
        <strain evidence="3 4">CGMCC 4.3510</strain>
    </source>
</reference>
<gene>
    <name evidence="3" type="ORF">SAMN05216251_111158</name>
</gene>
<dbReference type="Pfam" id="PF00582">
    <property type="entry name" value="Usp"/>
    <property type="match status" value="2"/>
</dbReference>
<name>A0A1I2HQU6_9ACTN</name>
<keyword evidence="4" id="KW-1185">Reference proteome</keyword>
<evidence type="ECO:0000259" key="2">
    <source>
        <dbReference type="Pfam" id="PF00582"/>
    </source>
</evidence>
<organism evidence="3 4">
    <name type="scientific">Actinacidiphila alni</name>
    <dbReference type="NCBI Taxonomy" id="380248"/>
    <lineage>
        <taxon>Bacteria</taxon>
        <taxon>Bacillati</taxon>
        <taxon>Actinomycetota</taxon>
        <taxon>Actinomycetes</taxon>
        <taxon>Kitasatosporales</taxon>
        <taxon>Streptomycetaceae</taxon>
        <taxon>Actinacidiphila</taxon>
    </lineage>
</organism>
<feature type="domain" description="UspA" evidence="2">
    <location>
        <begin position="149"/>
        <end position="288"/>
    </location>
</feature>
<comment type="similarity">
    <text evidence="1">Belongs to the universal stress protein A family.</text>
</comment>
<dbReference type="Gene3D" id="3.40.50.620">
    <property type="entry name" value="HUPs"/>
    <property type="match status" value="2"/>
</dbReference>
<dbReference type="InterPro" id="IPR006016">
    <property type="entry name" value="UspA"/>
</dbReference>
<sequence>MTRTVVAGVDGSRESVAAADWAAREALLRGLPLRLVHAWEWPPYDDGSASGTASADPQRHWAERIPREARSALLARYPGLTVTADQIAAAPAAALLSAVADAELLVLGSHGRSGVEHLLAGSVALAVVARATRPVVLVRAGTTAKDGPYGDVVLGLDLVRPSEAVLGFAFDAAARRGAVLHVVHGWNPPSAYGYAPAAVAPDLGAEMAGYESDALARALAPWREKFPELDIVPEAVIGSAAGHLVEAASDASLVVLGRRPRPIAPGPRIGSVSRAVLHRVTAPVAVVPHE</sequence>
<dbReference type="STRING" id="380248.SAMN05216251_111158"/>
<feature type="domain" description="UspA" evidence="2">
    <location>
        <begin position="1"/>
        <end position="139"/>
    </location>
</feature>
<evidence type="ECO:0000313" key="4">
    <source>
        <dbReference type="Proteomes" id="UP000199323"/>
    </source>
</evidence>
<proteinExistence type="inferred from homology"/>
<dbReference type="InterPro" id="IPR014729">
    <property type="entry name" value="Rossmann-like_a/b/a_fold"/>
</dbReference>
<dbReference type="SUPFAM" id="SSF52402">
    <property type="entry name" value="Adenine nucleotide alpha hydrolases-like"/>
    <property type="match status" value="2"/>
</dbReference>
<dbReference type="PANTHER" id="PTHR46268:SF6">
    <property type="entry name" value="UNIVERSAL STRESS PROTEIN UP12"/>
    <property type="match status" value="1"/>
</dbReference>
<dbReference type="EMBL" id="FONG01000011">
    <property type="protein sequence ID" value="SFF31773.1"/>
    <property type="molecule type" value="Genomic_DNA"/>
</dbReference>